<comment type="similarity">
    <text evidence="7">Belongs to the binding-protein-dependent transport system permease family.</text>
</comment>
<evidence type="ECO:0000313" key="10">
    <source>
        <dbReference type="Proteomes" id="UP000245533"/>
    </source>
</evidence>
<dbReference type="GO" id="GO:0005886">
    <property type="term" value="C:plasma membrane"/>
    <property type="evidence" value="ECO:0007669"/>
    <property type="project" value="UniProtKB-SubCell"/>
</dbReference>
<evidence type="ECO:0000256" key="7">
    <source>
        <dbReference type="RuleBase" id="RU363032"/>
    </source>
</evidence>
<keyword evidence="6 7" id="KW-0472">Membrane</keyword>
<dbReference type="Pfam" id="PF00528">
    <property type="entry name" value="BPD_transp_1"/>
    <property type="match status" value="2"/>
</dbReference>
<dbReference type="FunFam" id="1.10.3720.10:FF:000088">
    <property type="entry name" value="Iron(III) ABC transporter, permease protein"/>
    <property type="match status" value="1"/>
</dbReference>
<keyword evidence="3" id="KW-1003">Cell membrane</keyword>
<feature type="transmembrane region" description="Helical" evidence="7">
    <location>
        <begin position="392"/>
        <end position="410"/>
    </location>
</feature>
<name>A0A316TSL9_9BACT</name>
<feature type="transmembrane region" description="Helical" evidence="7">
    <location>
        <begin position="304"/>
        <end position="327"/>
    </location>
</feature>
<dbReference type="SUPFAM" id="SSF161098">
    <property type="entry name" value="MetI-like"/>
    <property type="match status" value="2"/>
</dbReference>
<keyword evidence="2 7" id="KW-0813">Transport</keyword>
<feature type="transmembrane region" description="Helical" evidence="7">
    <location>
        <begin position="484"/>
        <end position="503"/>
    </location>
</feature>
<evidence type="ECO:0000256" key="4">
    <source>
        <dbReference type="ARBA" id="ARBA00022692"/>
    </source>
</evidence>
<dbReference type="EMBL" id="QGGB01000007">
    <property type="protein sequence ID" value="PWN06339.1"/>
    <property type="molecule type" value="Genomic_DNA"/>
</dbReference>
<evidence type="ECO:0000256" key="1">
    <source>
        <dbReference type="ARBA" id="ARBA00004651"/>
    </source>
</evidence>
<feature type="transmembrane region" description="Helical" evidence="7">
    <location>
        <begin position="256"/>
        <end position="275"/>
    </location>
</feature>
<evidence type="ECO:0000256" key="6">
    <source>
        <dbReference type="ARBA" id="ARBA00023136"/>
    </source>
</evidence>
<feature type="domain" description="ABC transmembrane type-1" evidence="8">
    <location>
        <begin position="348"/>
        <end position="554"/>
    </location>
</feature>
<evidence type="ECO:0000313" key="9">
    <source>
        <dbReference type="EMBL" id="PWN06339.1"/>
    </source>
</evidence>
<keyword evidence="10" id="KW-1185">Reference proteome</keyword>
<dbReference type="InterPro" id="IPR035906">
    <property type="entry name" value="MetI-like_sf"/>
</dbReference>
<dbReference type="OrthoDB" id="9776648at2"/>
<gene>
    <name evidence="9" type="ORF">DDZ15_10995</name>
</gene>
<keyword evidence="4 7" id="KW-0812">Transmembrane</keyword>
<keyword evidence="5 7" id="KW-1133">Transmembrane helix</keyword>
<feature type="transmembrane region" description="Helical" evidence="7">
    <location>
        <begin position="536"/>
        <end position="554"/>
    </location>
</feature>
<dbReference type="InterPro" id="IPR000515">
    <property type="entry name" value="MetI-like"/>
</dbReference>
<feature type="transmembrane region" description="Helical" evidence="7">
    <location>
        <begin position="72"/>
        <end position="94"/>
    </location>
</feature>
<reference evidence="9 10" key="1">
    <citation type="submission" date="2018-05" db="EMBL/GenBank/DDBJ databases">
        <title>Rhodohalobacter halophilus gen. nov., sp. nov., a moderately halophilic member of the family Balneolaceae.</title>
        <authorList>
            <person name="Liu Z.-W."/>
        </authorList>
    </citation>
    <scope>NUCLEOTIDE SEQUENCE [LARGE SCALE GENOMIC DNA]</scope>
    <source>
        <strain evidence="9 10">8A47</strain>
    </source>
</reference>
<feature type="transmembrane region" description="Helical" evidence="7">
    <location>
        <begin position="158"/>
        <end position="181"/>
    </location>
</feature>
<comment type="caution">
    <text evidence="9">The sequence shown here is derived from an EMBL/GenBank/DDBJ whole genome shotgun (WGS) entry which is preliminary data.</text>
</comment>
<feature type="transmembrane region" description="Helical" evidence="7">
    <location>
        <begin position="422"/>
        <end position="443"/>
    </location>
</feature>
<dbReference type="PANTHER" id="PTHR30183">
    <property type="entry name" value="MOLYBDENUM TRANSPORT SYSTEM PERMEASE PROTEIN MODB"/>
    <property type="match status" value="1"/>
</dbReference>
<dbReference type="Proteomes" id="UP000245533">
    <property type="component" value="Unassembled WGS sequence"/>
</dbReference>
<dbReference type="RefSeq" id="WP_109647132.1">
    <property type="nucleotide sequence ID" value="NZ_QGGB01000007.1"/>
</dbReference>
<dbReference type="GO" id="GO:0055085">
    <property type="term" value="P:transmembrane transport"/>
    <property type="evidence" value="ECO:0007669"/>
    <property type="project" value="InterPro"/>
</dbReference>
<evidence type="ECO:0000256" key="3">
    <source>
        <dbReference type="ARBA" id="ARBA00022475"/>
    </source>
</evidence>
<feature type="transmembrane region" description="Helical" evidence="7">
    <location>
        <begin position="106"/>
        <end position="125"/>
    </location>
</feature>
<dbReference type="PANTHER" id="PTHR30183:SF2">
    <property type="entry name" value="IRON UTILIZATION PROTEIN"/>
    <property type="match status" value="1"/>
</dbReference>
<protein>
    <submittedName>
        <fullName evidence="9">Iron ABC transporter permease</fullName>
    </submittedName>
</protein>
<evidence type="ECO:0000256" key="5">
    <source>
        <dbReference type="ARBA" id="ARBA00022989"/>
    </source>
</evidence>
<comment type="subcellular location">
    <subcellularLocation>
        <location evidence="1 7">Cell membrane</location>
        <topology evidence="1 7">Multi-pass membrane protein</topology>
    </subcellularLocation>
</comment>
<dbReference type="PROSITE" id="PS50928">
    <property type="entry name" value="ABC_TM1"/>
    <property type="match status" value="2"/>
</dbReference>
<feature type="transmembrane region" description="Helical" evidence="7">
    <location>
        <begin position="347"/>
        <end position="371"/>
    </location>
</feature>
<feature type="transmembrane region" description="Helical" evidence="7">
    <location>
        <begin position="27"/>
        <end position="52"/>
    </location>
</feature>
<organism evidence="9 10">
    <name type="scientific">Rhodohalobacter mucosus</name>
    <dbReference type="NCBI Taxonomy" id="2079485"/>
    <lineage>
        <taxon>Bacteria</taxon>
        <taxon>Pseudomonadati</taxon>
        <taxon>Balneolota</taxon>
        <taxon>Balneolia</taxon>
        <taxon>Balneolales</taxon>
        <taxon>Balneolaceae</taxon>
        <taxon>Rhodohalobacter</taxon>
    </lineage>
</organism>
<evidence type="ECO:0000256" key="2">
    <source>
        <dbReference type="ARBA" id="ARBA00022448"/>
    </source>
</evidence>
<feature type="domain" description="ABC transmembrane type-1" evidence="8">
    <location>
        <begin position="70"/>
        <end position="276"/>
    </location>
</feature>
<dbReference type="AlphaFoldDB" id="A0A316TSL9"/>
<evidence type="ECO:0000259" key="8">
    <source>
        <dbReference type="PROSITE" id="PS50928"/>
    </source>
</evidence>
<proteinExistence type="inferred from homology"/>
<dbReference type="Gene3D" id="1.10.3720.10">
    <property type="entry name" value="MetI-like"/>
    <property type="match status" value="2"/>
</dbReference>
<sequence>MIQNLLEFTRDNLNRLQPSVSKPGSGLWNILTVTVALLVSIPVLTVAANIFVPSGDIWQHLASTVLPGYIKNSFWLMIGVGSGVFILGVGTAWLVTMCRFPGSRWFNWMLILPMAVPAYLMAYTYTDFLAYTGTFQSLLRDITGWGLGDYWFPDVRSLGGAILMMSFVFFPYVYLLTRTAFLEQSSSLLEASRSLGATPLQSFYKIALPLARPSIAAGMALALMETLNDFGTVDYFGVQTFTTGIYRTWFGLGERAAAAQLSAFLLLFILILILMERWSRSRMNVRPQGTGRFRRLSVYQLKGWKAWGATLFCALPVLIGFLIPTLILAEMMISNFSAAVDARFFQFSFNTILVALLAGFVALITALIMAYGVRLNPNLLTRTATRIGAMGYAIPGSVIAVGILIPFGWADNTIDGWLRDTFGFSSGLILSGTIFALIFAYVVRFLAVAYNTVEASLGKITQNMDEAAEGMGYGFGKILRKIHIPMMSGSLFAAIMLVVVDVIKELPATLIVRPFNFDTLAVQVYRLASDERLAESSGAALAIILVGLVPVIILSRSITRSRKTEGEGK</sequence>
<accession>A0A316TSL9</accession>
<dbReference type="CDD" id="cd06261">
    <property type="entry name" value="TM_PBP2"/>
    <property type="match status" value="2"/>
</dbReference>
<feature type="transmembrane region" description="Helical" evidence="7">
    <location>
        <begin position="202"/>
        <end position="224"/>
    </location>
</feature>